<dbReference type="InterPro" id="IPR051465">
    <property type="entry name" value="Cell_Envelope_Struct_Comp"/>
</dbReference>
<dbReference type="STRING" id="321763.SAMN04488692_1072"/>
<name>A0A1G9LTA1_9FIRM</name>
<proteinExistence type="predicted"/>
<feature type="coiled-coil region" evidence="2">
    <location>
        <begin position="142"/>
        <end position="169"/>
    </location>
</feature>
<sequence length="624" mass="71507">MRDIIVTVILVMALVFMGGPAVQSASHQLEDVDEDHWAYEAIEQLVAAGIVEGYPDGEYKGGQTMTRYEMAMIIQRTLDNINADIEALEADVADLGDGLSAAQAADVTEIVEEMIAEKMPEASEGLTEEQAEDVTAIVKALVGEFEEELDALEAELGALEYAMETETEALWAETEGIQETLASMEGRVAELEAGDKEYEGSLTLEIDSIEQRISPETVSVDTDFSLTFDHTHYIRDGFTAYVEWSPDDTETLGEGDAFGLIFEEELHGMPQLTFKAYHDDLSSYNGHIMDQHRDYHLEGVFNVDEDLALTLGLDVDYLFDNERYDMHDQEYGKMAHLGFEGSQDRVEFGGNFIDGESRQFYIYEEVYGETFEDDVWDDLDRDFIDENETSYDFTAYEVNFKVRDVVDNLDIYGAYYKYDDEMTLESDGDKIVDYDEDYDGWEIGFDYDVEDSRYDFGLMYADLELGQWKFSDGTMADYPYFDLIEFNRSYFGGDGAELVRGSFGAGEFAGFEHEFTVEYWNTDVDLDWEDFEGYYGYDPEDFEDGDFEIDYDVEDYVFEWNKSRSLGDNTELELITTYEYFDEDILDEDGNIDVNEMFSDDGPDGEENDRISFEVIFQHEIMSW</sequence>
<evidence type="ECO:0000256" key="2">
    <source>
        <dbReference type="SAM" id="Coils"/>
    </source>
</evidence>
<keyword evidence="2" id="KW-0175">Coiled coil</keyword>
<gene>
    <name evidence="4" type="ORF">SAMN04488692_1072</name>
</gene>
<keyword evidence="1" id="KW-0677">Repeat</keyword>
<dbReference type="PROSITE" id="PS51272">
    <property type="entry name" value="SLH"/>
    <property type="match status" value="1"/>
</dbReference>
<dbReference type="OrthoDB" id="411361at2"/>
<organism evidence="4 5">
    <name type="scientific">Halarsenatibacter silvermanii</name>
    <dbReference type="NCBI Taxonomy" id="321763"/>
    <lineage>
        <taxon>Bacteria</taxon>
        <taxon>Bacillati</taxon>
        <taxon>Bacillota</taxon>
        <taxon>Clostridia</taxon>
        <taxon>Halanaerobiales</taxon>
        <taxon>Halarsenatibacteraceae</taxon>
        <taxon>Halarsenatibacter</taxon>
    </lineage>
</organism>
<keyword evidence="5" id="KW-1185">Reference proteome</keyword>
<evidence type="ECO:0000313" key="5">
    <source>
        <dbReference type="Proteomes" id="UP000199476"/>
    </source>
</evidence>
<dbReference type="PANTHER" id="PTHR43308">
    <property type="entry name" value="OUTER MEMBRANE PROTEIN ALPHA-RELATED"/>
    <property type="match status" value="1"/>
</dbReference>
<feature type="domain" description="SLH" evidence="3">
    <location>
        <begin position="25"/>
        <end position="88"/>
    </location>
</feature>
<dbReference type="EMBL" id="FNGO01000007">
    <property type="protein sequence ID" value="SDL65148.1"/>
    <property type="molecule type" value="Genomic_DNA"/>
</dbReference>
<accession>A0A1G9LTA1</accession>
<feature type="coiled-coil region" evidence="2">
    <location>
        <begin position="71"/>
        <end position="98"/>
    </location>
</feature>
<dbReference type="Pfam" id="PF00395">
    <property type="entry name" value="SLH"/>
    <property type="match status" value="1"/>
</dbReference>
<dbReference type="InterPro" id="IPR001119">
    <property type="entry name" value="SLH_dom"/>
</dbReference>
<dbReference type="AlphaFoldDB" id="A0A1G9LTA1"/>
<evidence type="ECO:0000313" key="4">
    <source>
        <dbReference type="EMBL" id="SDL65148.1"/>
    </source>
</evidence>
<dbReference type="RefSeq" id="WP_159429822.1">
    <property type="nucleotide sequence ID" value="NZ_FNGO01000007.1"/>
</dbReference>
<evidence type="ECO:0000259" key="3">
    <source>
        <dbReference type="PROSITE" id="PS51272"/>
    </source>
</evidence>
<reference evidence="4 5" key="1">
    <citation type="submission" date="2016-10" db="EMBL/GenBank/DDBJ databases">
        <authorList>
            <person name="de Groot N.N."/>
        </authorList>
    </citation>
    <scope>NUCLEOTIDE SEQUENCE [LARGE SCALE GENOMIC DNA]</scope>
    <source>
        <strain evidence="4 5">SLAS-1</strain>
    </source>
</reference>
<evidence type="ECO:0000256" key="1">
    <source>
        <dbReference type="ARBA" id="ARBA00022737"/>
    </source>
</evidence>
<protein>
    <submittedName>
        <fullName evidence="4">S-layer homology domain-containing protein</fullName>
    </submittedName>
</protein>
<dbReference type="PANTHER" id="PTHR43308:SF1">
    <property type="entry name" value="OUTER MEMBRANE PROTEIN ALPHA"/>
    <property type="match status" value="1"/>
</dbReference>
<dbReference type="Proteomes" id="UP000199476">
    <property type="component" value="Unassembled WGS sequence"/>
</dbReference>